<name>A0A9Q0YVY0_SALPP</name>
<evidence type="ECO:0000256" key="1">
    <source>
        <dbReference type="SAM" id="MobiDB-lite"/>
    </source>
</evidence>
<protein>
    <submittedName>
        <fullName evidence="2">Uncharacterized protein</fullName>
    </submittedName>
</protein>
<feature type="region of interest" description="Disordered" evidence="1">
    <location>
        <begin position="1"/>
        <end position="23"/>
    </location>
</feature>
<dbReference type="Proteomes" id="UP001151532">
    <property type="component" value="Chromosome 1"/>
</dbReference>
<reference evidence="2" key="1">
    <citation type="submission" date="2022-11" db="EMBL/GenBank/DDBJ databases">
        <authorList>
            <person name="Hyden B.L."/>
            <person name="Feng K."/>
            <person name="Yates T."/>
            <person name="Jawdy S."/>
            <person name="Smart L.B."/>
            <person name="Muchero W."/>
        </authorList>
    </citation>
    <scope>NUCLEOTIDE SEQUENCE</scope>
    <source>
        <tissue evidence="2">Shoot tip</tissue>
    </source>
</reference>
<feature type="compositionally biased region" description="Polar residues" evidence="1">
    <location>
        <begin position="55"/>
        <end position="81"/>
    </location>
</feature>
<sequence>MCVSRGAPFPGQPKDGEAHVYPKNPRVHSWSKFRVFARSIPRSNPPPNHFPSSPAQSVTESTDSSQPLDDAQNNTSRSSWVSPHVHAQPLTRKRKFKLREVKSRLCLFCARKYLVGPAGHPM</sequence>
<evidence type="ECO:0000313" key="3">
    <source>
        <dbReference type="Proteomes" id="UP001151532"/>
    </source>
</evidence>
<keyword evidence="3" id="KW-1185">Reference proteome</keyword>
<accession>A0A9Q0YVY0</accession>
<gene>
    <name evidence="2" type="ORF">OIU79_008187</name>
</gene>
<dbReference type="AlphaFoldDB" id="A0A9Q0YVY0"/>
<evidence type="ECO:0000313" key="2">
    <source>
        <dbReference type="EMBL" id="KAJ6711913.1"/>
    </source>
</evidence>
<feature type="region of interest" description="Disordered" evidence="1">
    <location>
        <begin position="39"/>
        <end position="92"/>
    </location>
</feature>
<organism evidence="2 3">
    <name type="scientific">Salix purpurea</name>
    <name type="common">Purple osier willow</name>
    <dbReference type="NCBI Taxonomy" id="77065"/>
    <lineage>
        <taxon>Eukaryota</taxon>
        <taxon>Viridiplantae</taxon>
        <taxon>Streptophyta</taxon>
        <taxon>Embryophyta</taxon>
        <taxon>Tracheophyta</taxon>
        <taxon>Spermatophyta</taxon>
        <taxon>Magnoliopsida</taxon>
        <taxon>eudicotyledons</taxon>
        <taxon>Gunneridae</taxon>
        <taxon>Pentapetalae</taxon>
        <taxon>rosids</taxon>
        <taxon>fabids</taxon>
        <taxon>Malpighiales</taxon>
        <taxon>Salicaceae</taxon>
        <taxon>Saliceae</taxon>
        <taxon>Salix</taxon>
    </lineage>
</organism>
<dbReference type="EMBL" id="JAPFFK010000015">
    <property type="protein sequence ID" value="KAJ6711913.1"/>
    <property type="molecule type" value="Genomic_DNA"/>
</dbReference>
<comment type="caution">
    <text evidence="2">The sequence shown here is derived from an EMBL/GenBank/DDBJ whole genome shotgun (WGS) entry which is preliminary data.</text>
</comment>
<reference evidence="2" key="2">
    <citation type="journal article" date="2023" name="Int. J. Mol. Sci.">
        <title>De Novo Assembly and Annotation of 11 Diverse Shrub Willow (Salix) Genomes Reveals Novel Gene Organization in Sex-Linked Regions.</title>
        <authorList>
            <person name="Hyden B."/>
            <person name="Feng K."/>
            <person name="Yates T.B."/>
            <person name="Jawdy S."/>
            <person name="Cereghino C."/>
            <person name="Smart L.B."/>
            <person name="Muchero W."/>
        </authorList>
    </citation>
    <scope>NUCLEOTIDE SEQUENCE</scope>
    <source>
        <tissue evidence="2">Shoot tip</tissue>
    </source>
</reference>
<proteinExistence type="predicted"/>